<proteinExistence type="predicted"/>
<accession>A0ACC2VXJ0</accession>
<dbReference type="Proteomes" id="UP001230649">
    <property type="component" value="Unassembled WGS sequence"/>
</dbReference>
<name>A0ACC2VXJ0_9TREE</name>
<gene>
    <name evidence="1" type="ORF">QFC20_004793</name>
</gene>
<evidence type="ECO:0000313" key="2">
    <source>
        <dbReference type="Proteomes" id="UP001230649"/>
    </source>
</evidence>
<comment type="caution">
    <text evidence="1">The sequence shown here is derived from an EMBL/GenBank/DDBJ whole genome shotgun (WGS) entry which is preliminary data.</text>
</comment>
<protein>
    <submittedName>
        <fullName evidence="1">Uncharacterized protein</fullName>
    </submittedName>
</protein>
<evidence type="ECO:0000313" key="1">
    <source>
        <dbReference type="EMBL" id="KAJ9103316.1"/>
    </source>
</evidence>
<dbReference type="EMBL" id="JASBWS010000059">
    <property type="protein sequence ID" value="KAJ9103316.1"/>
    <property type="molecule type" value="Genomic_DNA"/>
</dbReference>
<organism evidence="1 2">
    <name type="scientific">Naganishia adeliensis</name>
    <dbReference type="NCBI Taxonomy" id="92952"/>
    <lineage>
        <taxon>Eukaryota</taxon>
        <taxon>Fungi</taxon>
        <taxon>Dikarya</taxon>
        <taxon>Basidiomycota</taxon>
        <taxon>Agaricomycotina</taxon>
        <taxon>Tremellomycetes</taxon>
        <taxon>Filobasidiales</taxon>
        <taxon>Filobasidiaceae</taxon>
        <taxon>Naganishia</taxon>
    </lineage>
</organism>
<keyword evidence="2" id="KW-1185">Reference proteome</keyword>
<sequence>MDHIPQHRPFHGSVDANEFAEAETYELLEVDHEGGREPEAQGLLSEDVEAKPSLEEGEPPDVGRGEIDEFSMDEMVARTVPSTDDPTLPSLTFRAIVLGSIFCVLGAAASQVFYFTTTYLLFAIRIQRPILFNILRTPHNLPLGKPDGYIHPSDAYMWGRSQSWTIVSTNGLCPRPSGPNVYPVTSSIKEHVLIGIIASSGGTSAYASDIVIILRLYYHKTMGAMSSIVLLIVTQCTGFGLAGMLQDILIKPTAMHWPATLVTVQLFTTLHDDRSKMTQKRLHIFVVVGTFLPSVFFPTLTSIATLCYINNNSWLLRTLGSGYNGLGMFNFSLDWSTIGSNGPLYTPWWAQLNYFAGLMGMVWVVVPVLLATNFWNARDFPAPTSAGLYNSTYEHFDVMGVLNADLSLNEDSWEKAKPLLLTPYFAISYGLNFAALSAVITHVIIWHRSDILQAIRKRHLHEDIHNKLMQAYESVPTSWYLGTLALNLLAGKYLRIAGIIYPGRPIANVTFKCMGYMAMAQAVNLLADQKLGHYTQTLGSIIGCFVNYAVLDQVISAKRPFLDGSQIDPTGQRYPNTRFDFKKINFAIICDGATTVPQSPANVIATSFGVAYAANVFLVKRYPEFFKNFIYVVRYVFGLLHIILSELTMGETSSALDAATSLNALAAYAFFNVLFTGLSPPGSSSIDSEHCMAGS</sequence>
<reference evidence="1" key="1">
    <citation type="submission" date="2023-04" db="EMBL/GenBank/DDBJ databases">
        <title>Draft Genome sequencing of Naganishia species isolated from polar environments using Oxford Nanopore Technology.</title>
        <authorList>
            <person name="Leo P."/>
            <person name="Venkateswaran K."/>
        </authorList>
    </citation>
    <scope>NUCLEOTIDE SEQUENCE</scope>
    <source>
        <strain evidence="1">MNA-CCFEE 5262</strain>
    </source>
</reference>